<evidence type="ECO:0000256" key="1">
    <source>
        <dbReference type="ARBA" id="ARBA00005397"/>
    </source>
</evidence>
<dbReference type="PANTHER" id="PTHR39161:SF2">
    <property type="entry name" value="ADAPTER PROTEIN MECA 2"/>
    <property type="match status" value="1"/>
</dbReference>
<evidence type="ECO:0000313" key="4">
    <source>
        <dbReference type="Proteomes" id="UP001208656"/>
    </source>
</evidence>
<dbReference type="EMBL" id="JAOUSE010000071">
    <property type="protein sequence ID" value="MCU9595719.1"/>
    <property type="molecule type" value="Genomic_DNA"/>
</dbReference>
<sequence length="188" mass="22340">MRLEWIGENQVKLFLSTEELLERGLTQDDVINHTLKCHPLFFEILNKLYNDFDIAFINTHLIDILTFNQHEIVILFTINDDDELFIDDEYDHFCHKEQLIFRFRDIEHVIQLAKRVSHLYGGGKLYSYNNEYFLIIPKFVDNDFDKITTIIMDYGDLIDLSLSFISEYGNEIIKQSAVQTINKYFLTV</sequence>
<dbReference type="PANTHER" id="PTHR39161">
    <property type="entry name" value="ADAPTER PROTEIN MECA"/>
    <property type="match status" value="1"/>
</dbReference>
<gene>
    <name evidence="3" type="ORF">OEV82_14920</name>
</gene>
<dbReference type="RefSeq" id="WP_263062311.1">
    <property type="nucleotide sequence ID" value="NZ_JAOUSE010000071.1"/>
</dbReference>
<evidence type="ECO:0000313" key="3">
    <source>
        <dbReference type="EMBL" id="MCU9595719.1"/>
    </source>
</evidence>
<keyword evidence="4" id="KW-1185">Reference proteome</keyword>
<proteinExistence type="inferred from homology"/>
<dbReference type="Gene3D" id="3.30.70.1950">
    <property type="match status" value="1"/>
</dbReference>
<evidence type="ECO:0000256" key="2">
    <source>
        <dbReference type="ARBA" id="ARBA00011738"/>
    </source>
</evidence>
<dbReference type="Proteomes" id="UP001208656">
    <property type="component" value="Unassembled WGS sequence"/>
</dbReference>
<dbReference type="InterPro" id="IPR008681">
    <property type="entry name" value="Neg-reg_MecA"/>
</dbReference>
<dbReference type="InterPro" id="IPR038471">
    <property type="entry name" value="MecA_C_sf"/>
</dbReference>
<organism evidence="3 4">
    <name type="scientific">Pallidibacillus thermolactis</name>
    <dbReference type="NCBI Taxonomy" id="251051"/>
    <lineage>
        <taxon>Bacteria</taxon>
        <taxon>Bacillati</taxon>
        <taxon>Bacillota</taxon>
        <taxon>Bacilli</taxon>
        <taxon>Bacillales</taxon>
        <taxon>Bacillaceae</taxon>
        <taxon>Pallidibacillus</taxon>
    </lineage>
</organism>
<comment type="caution">
    <text evidence="3">The sequence shown here is derived from an EMBL/GenBank/DDBJ whole genome shotgun (WGS) entry which is preliminary data.</text>
</comment>
<dbReference type="Pfam" id="PF05389">
    <property type="entry name" value="MecA"/>
    <property type="match status" value="1"/>
</dbReference>
<reference evidence="3 4" key="1">
    <citation type="submission" date="2022-10" db="EMBL/GenBank/DDBJ databases">
        <title>Description of Fervidibacillus gen. nov. in the family Fervidibacillaceae fam. nov. with two species, Fervidibacillus albus sp. nov., and Fervidibacillus halotolerans sp. nov., isolated from tidal flat sediments.</title>
        <authorList>
            <person name="Kwon K.K."/>
            <person name="Yang S.-H."/>
        </authorList>
    </citation>
    <scope>NUCLEOTIDE SEQUENCE [LARGE SCALE GENOMIC DNA]</scope>
    <source>
        <strain evidence="3 4">DSM 23332</strain>
    </source>
</reference>
<name>A0ABT2WJ62_9BACI</name>
<protein>
    <submittedName>
        <fullName evidence="3">Adaptor protein MecA</fullName>
    </submittedName>
</protein>
<comment type="subunit">
    <text evidence="2">Homodimer.</text>
</comment>
<comment type="similarity">
    <text evidence="1">Belongs to the MecA family.</text>
</comment>
<accession>A0ABT2WJ62</accession>